<accession>A0A498PWF0</accession>
<feature type="compositionally biased region" description="Pro residues" evidence="1">
    <location>
        <begin position="150"/>
        <end position="168"/>
    </location>
</feature>
<keyword evidence="5" id="KW-1185">Reference proteome</keyword>
<keyword evidence="2" id="KW-1133">Transmembrane helix</keyword>
<reference evidence="4 5" key="1">
    <citation type="submission" date="2018-09" db="EMBL/GenBank/DDBJ databases">
        <authorList>
            <person name="Tagini F."/>
        </authorList>
    </citation>
    <scope>NUCLEOTIDE SEQUENCE [LARGE SCALE GENOMIC DNA]</scope>
    <source>
        <strain evidence="4 5">MK13</strain>
    </source>
</reference>
<feature type="region of interest" description="Disordered" evidence="1">
    <location>
        <begin position="143"/>
        <end position="171"/>
    </location>
</feature>
<evidence type="ECO:0000256" key="2">
    <source>
        <dbReference type="SAM" id="Phobius"/>
    </source>
</evidence>
<keyword evidence="2" id="KW-0472">Membrane</keyword>
<evidence type="ECO:0000256" key="1">
    <source>
        <dbReference type="SAM" id="MobiDB-lite"/>
    </source>
</evidence>
<feature type="transmembrane region" description="Helical" evidence="2">
    <location>
        <begin position="26"/>
        <end position="44"/>
    </location>
</feature>
<evidence type="ECO:0000259" key="3">
    <source>
        <dbReference type="Pfam" id="PF13559"/>
    </source>
</evidence>
<protein>
    <recommendedName>
        <fullName evidence="3">Protein-glutamine gamma-glutamyltransferase-like C-terminal domain-containing protein</fullName>
    </recommendedName>
</protein>
<evidence type="ECO:0000313" key="4">
    <source>
        <dbReference type="EMBL" id="VBA36592.1"/>
    </source>
</evidence>
<feature type="transmembrane region" description="Helical" evidence="2">
    <location>
        <begin position="175"/>
        <end position="195"/>
    </location>
</feature>
<dbReference type="EMBL" id="UPHQ01000051">
    <property type="protein sequence ID" value="VBA36592.1"/>
    <property type="molecule type" value="Genomic_DNA"/>
</dbReference>
<name>A0A498PWF0_9MYCO</name>
<gene>
    <name evidence="4" type="ORF">LAUMK13_01238</name>
</gene>
<feature type="transmembrane region" description="Helical" evidence="2">
    <location>
        <begin position="112"/>
        <end position="135"/>
    </location>
</feature>
<feature type="transmembrane region" description="Helical" evidence="2">
    <location>
        <begin position="64"/>
        <end position="82"/>
    </location>
</feature>
<dbReference type="Pfam" id="PF13559">
    <property type="entry name" value="DUF4129"/>
    <property type="match status" value="1"/>
</dbReference>
<evidence type="ECO:0000313" key="5">
    <source>
        <dbReference type="Proteomes" id="UP000267289"/>
    </source>
</evidence>
<dbReference type="Proteomes" id="UP000267289">
    <property type="component" value="Unassembled WGS sequence"/>
</dbReference>
<organism evidence="4 5">
    <name type="scientific">Mycobacterium innocens</name>
    <dbReference type="NCBI Taxonomy" id="2341083"/>
    <lineage>
        <taxon>Bacteria</taxon>
        <taxon>Bacillati</taxon>
        <taxon>Actinomycetota</taxon>
        <taxon>Actinomycetes</taxon>
        <taxon>Mycobacteriales</taxon>
        <taxon>Mycobacteriaceae</taxon>
        <taxon>Mycobacterium</taxon>
    </lineage>
</organism>
<dbReference type="AlphaFoldDB" id="A0A498PWF0"/>
<proteinExistence type="predicted"/>
<keyword evidence="2" id="KW-0812">Transmembrane</keyword>
<sequence>MKKSQAASGGRQVCQMPGIDKPTGRVVALILLLILVAAALRGYLPAADGGSRSEPGSGRAALTFVIVALSASVALMAFAMIARLRDPRAQAPSAGNLSELLGGGKGRPSWRVLLIGLGVIVAWLLVATLLARLVVPQEVASSLPSADQSAPPPAPRPAAPPRQHPPDNPGHTLEILLAYTVPLLIMIVVAAAVMARRRWRGAPPASVAADDVEFPGPAEGPELLARAAELGLAEMTDLDREPREAIIACYAAMERELANVPGAVPQDFDTPTEVLARAVAHGVLRADNAGQLVNLFAEARFSPHVMNEGHRELAVRVLRLVLDELAPRTQGAAL</sequence>
<dbReference type="InterPro" id="IPR025403">
    <property type="entry name" value="TgpA-like_C"/>
</dbReference>
<feature type="domain" description="Protein-glutamine gamma-glutamyltransferase-like C-terminal" evidence="3">
    <location>
        <begin position="249"/>
        <end position="319"/>
    </location>
</feature>